<dbReference type="InterPro" id="IPR036291">
    <property type="entry name" value="NAD(P)-bd_dom_sf"/>
</dbReference>
<dbReference type="PANTHER" id="PTHR42748:SF7">
    <property type="entry name" value="NMRA LIKE REDOX SENSOR 1-RELATED"/>
    <property type="match status" value="1"/>
</dbReference>
<accession>A0A0E9MWS7</accession>
<dbReference type="SUPFAM" id="SSF51735">
    <property type="entry name" value="NAD(P)-binding Rossmann-fold domains"/>
    <property type="match status" value="1"/>
</dbReference>
<proteinExistence type="inferred from homology"/>
<keyword evidence="2" id="KW-0521">NADP</keyword>
<reference evidence="4 5" key="1">
    <citation type="submission" date="2015-04" db="EMBL/GenBank/DDBJ databases">
        <title>Whole genome shotgun sequence of Flavihumibacter petaseus NBRC 106054.</title>
        <authorList>
            <person name="Miyazawa S."/>
            <person name="Hosoyama A."/>
            <person name="Hashimoto M."/>
            <person name="Noguchi M."/>
            <person name="Tsuchikane K."/>
            <person name="Ohji S."/>
            <person name="Yamazoe A."/>
            <person name="Ichikawa N."/>
            <person name="Kimura A."/>
            <person name="Fujita N."/>
        </authorList>
    </citation>
    <scope>NUCLEOTIDE SEQUENCE [LARGE SCALE GENOMIC DNA]</scope>
    <source>
        <strain evidence="4 5">NBRC 106054</strain>
    </source>
</reference>
<dbReference type="Pfam" id="PF05368">
    <property type="entry name" value="NmrA"/>
    <property type="match status" value="1"/>
</dbReference>
<feature type="domain" description="NmrA-like" evidence="3">
    <location>
        <begin position="2"/>
        <end position="189"/>
    </location>
</feature>
<evidence type="ECO:0000259" key="3">
    <source>
        <dbReference type="Pfam" id="PF05368"/>
    </source>
</evidence>
<dbReference type="InterPro" id="IPR051164">
    <property type="entry name" value="NmrA-like_oxidored"/>
</dbReference>
<evidence type="ECO:0000256" key="2">
    <source>
        <dbReference type="ARBA" id="ARBA00022857"/>
    </source>
</evidence>
<dbReference type="AlphaFoldDB" id="A0A0E9MWS7"/>
<evidence type="ECO:0000313" key="4">
    <source>
        <dbReference type="EMBL" id="GAO41866.1"/>
    </source>
</evidence>
<evidence type="ECO:0000256" key="1">
    <source>
        <dbReference type="ARBA" id="ARBA00006328"/>
    </source>
</evidence>
<dbReference type="STRING" id="1220578.FPE01S_01_08810"/>
<keyword evidence="5" id="KW-1185">Reference proteome</keyword>
<comment type="caution">
    <text evidence="4">The sequence shown here is derived from an EMBL/GenBank/DDBJ whole genome shotgun (WGS) entry which is preliminary data.</text>
</comment>
<dbReference type="Proteomes" id="UP000033121">
    <property type="component" value="Unassembled WGS sequence"/>
</dbReference>
<evidence type="ECO:0000313" key="5">
    <source>
        <dbReference type="Proteomes" id="UP000033121"/>
    </source>
</evidence>
<dbReference type="PANTHER" id="PTHR42748">
    <property type="entry name" value="NITROGEN METABOLITE REPRESSION PROTEIN NMRA FAMILY MEMBER"/>
    <property type="match status" value="1"/>
</dbReference>
<name>A0A0E9MWS7_9BACT</name>
<dbReference type="Gene3D" id="3.40.50.720">
    <property type="entry name" value="NAD(P)-binding Rossmann-like Domain"/>
    <property type="match status" value="1"/>
</dbReference>
<dbReference type="InterPro" id="IPR008030">
    <property type="entry name" value="NmrA-like"/>
</dbReference>
<sequence>MESLRVALVDVDAVVGFLPDNDGAAGVAMSGKNLLDAIGQTSVNHVVLSTARNFSALSNGRLPVPVSDARASLEEYARLLKLPVTFLHIGLLYEELVAYLLPDDDSEDSLSFSFPMGNSRLAAIGLDDIGPLVLALLKHRNLYLNRTVGAVGFDGRCHEYARILRDVLKLEVRYRHLPKEKFAMMPFAEAPLKANWFEAQRLYQTDSRIEMIETYALHQGTRQFRQWVTMNSVRLRDLLGSVSQPV</sequence>
<protein>
    <recommendedName>
        <fullName evidence="3">NmrA-like domain-containing protein</fullName>
    </recommendedName>
</protein>
<organism evidence="4 5">
    <name type="scientific">Flavihumibacter petaseus NBRC 106054</name>
    <dbReference type="NCBI Taxonomy" id="1220578"/>
    <lineage>
        <taxon>Bacteria</taxon>
        <taxon>Pseudomonadati</taxon>
        <taxon>Bacteroidota</taxon>
        <taxon>Chitinophagia</taxon>
        <taxon>Chitinophagales</taxon>
        <taxon>Chitinophagaceae</taxon>
        <taxon>Flavihumibacter</taxon>
    </lineage>
</organism>
<gene>
    <name evidence="4" type="ORF">FPE01S_01_08810</name>
</gene>
<comment type="similarity">
    <text evidence="1">Belongs to the NmrA-type oxidoreductase family.</text>
</comment>
<dbReference type="EMBL" id="BBWV01000001">
    <property type="protein sequence ID" value="GAO41866.1"/>
    <property type="molecule type" value="Genomic_DNA"/>
</dbReference>